<keyword evidence="3 7" id="KW-0805">Transcription regulation</keyword>
<dbReference type="Proteomes" id="UP000712600">
    <property type="component" value="Unassembled WGS sequence"/>
</dbReference>
<keyword evidence="6 7" id="KW-0539">Nucleus</keyword>
<evidence type="ECO:0000256" key="5">
    <source>
        <dbReference type="ARBA" id="ARBA00023163"/>
    </source>
</evidence>
<organism evidence="9 10">
    <name type="scientific">Brassica cretica</name>
    <name type="common">Mustard</name>
    <dbReference type="NCBI Taxonomy" id="69181"/>
    <lineage>
        <taxon>Eukaryota</taxon>
        <taxon>Viridiplantae</taxon>
        <taxon>Streptophyta</taxon>
        <taxon>Embryophyta</taxon>
        <taxon>Tracheophyta</taxon>
        <taxon>Spermatophyta</taxon>
        <taxon>Magnoliopsida</taxon>
        <taxon>eudicotyledons</taxon>
        <taxon>Gunneridae</taxon>
        <taxon>Pentapetalae</taxon>
        <taxon>rosids</taxon>
        <taxon>malvids</taxon>
        <taxon>Brassicales</taxon>
        <taxon>Brassicaceae</taxon>
        <taxon>Brassiceae</taxon>
        <taxon>Brassica</taxon>
    </lineage>
</organism>
<dbReference type="EMBL" id="QGKX02001521">
    <property type="protein sequence ID" value="KAF3511739.1"/>
    <property type="molecule type" value="Genomic_DNA"/>
</dbReference>
<dbReference type="GO" id="GO:0003700">
    <property type="term" value="F:DNA-binding transcription factor activity"/>
    <property type="evidence" value="ECO:0007669"/>
    <property type="project" value="UniProtKB-UniRule"/>
</dbReference>
<evidence type="ECO:0000256" key="1">
    <source>
        <dbReference type="ARBA" id="ARBA00004123"/>
    </source>
</evidence>
<dbReference type="Pfam" id="PF06217">
    <property type="entry name" value="GAGA_bind"/>
    <property type="match status" value="1"/>
</dbReference>
<comment type="function">
    <text evidence="7">Transcriptional regulator that specifically binds to GA-rich elements (GAGA-repeats) present in regulatory sequences of genes involved in developmental processes.</text>
</comment>
<name>A0A8S9P8D0_BRACR</name>
<proteinExistence type="inferred from homology"/>
<feature type="compositionally biased region" description="Basic residues" evidence="8">
    <location>
        <begin position="183"/>
        <end position="199"/>
    </location>
</feature>
<feature type="region of interest" description="Disordered" evidence="8">
    <location>
        <begin position="170"/>
        <end position="211"/>
    </location>
</feature>
<evidence type="ECO:0000256" key="6">
    <source>
        <dbReference type="ARBA" id="ARBA00023242"/>
    </source>
</evidence>
<evidence type="ECO:0000313" key="9">
    <source>
        <dbReference type="EMBL" id="KAF3511739.1"/>
    </source>
</evidence>
<evidence type="ECO:0000313" key="10">
    <source>
        <dbReference type="Proteomes" id="UP000712600"/>
    </source>
</evidence>
<evidence type="ECO:0000256" key="2">
    <source>
        <dbReference type="ARBA" id="ARBA00007911"/>
    </source>
</evidence>
<dbReference type="GO" id="GO:0043565">
    <property type="term" value="F:sequence-specific DNA binding"/>
    <property type="evidence" value="ECO:0007669"/>
    <property type="project" value="TreeGrafter"/>
</dbReference>
<protein>
    <recommendedName>
        <fullName evidence="7">GAGA-binding transcriptional activator</fullName>
    </recommendedName>
</protein>
<comment type="similarity">
    <text evidence="2 7">Belongs to the BBR/BPC family.</text>
</comment>
<reference evidence="9" key="1">
    <citation type="submission" date="2019-12" db="EMBL/GenBank/DDBJ databases">
        <title>Genome sequencing and annotation of Brassica cretica.</title>
        <authorList>
            <person name="Studholme D.J."/>
            <person name="Sarris P."/>
        </authorList>
    </citation>
    <scope>NUCLEOTIDE SEQUENCE</scope>
    <source>
        <strain evidence="9">PFS-109/04</strain>
        <tissue evidence="9">Leaf</tissue>
    </source>
</reference>
<dbReference type="PANTHER" id="PTHR31421">
    <property type="entry name" value="PROTEIN BASIC PENTACYSTEINE3"/>
    <property type="match status" value="1"/>
</dbReference>
<gene>
    <name evidence="9" type="ORF">F2Q69_00001688</name>
</gene>
<dbReference type="GO" id="GO:0009723">
    <property type="term" value="P:response to ethylene"/>
    <property type="evidence" value="ECO:0007669"/>
    <property type="project" value="TreeGrafter"/>
</dbReference>
<comment type="subcellular location">
    <subcellularLocation>
        <location evidence="1 7">Nucleus</location>
    </subcellularLocation>
</comment>
<dbReference type="AlphaFoldDB" id="A0A8S9P8D0"/>
<evidence type="ECO:0000256" key="7">
    <source>
        <dbReference type="RuleBase" id="RU367160"/>
    </source>
</evidence>
<evidence type="ECO:0000256" key="8">
    <source>
        <dbReference type="SAM" id="MobiDB-lite"/>
    </source>
</evidence>
<evidence type="ECO:0000256" key="4">
    <source>
        <dbReference type="ARBA" id="ARBA00023125"/>
    </source>
</evidence>
<dbReference type="SMART" id="SM01226">
    <property type="entry name" value="GAGA_bind"/>
    <property type="match status" value="1"/>
</dbReference>
<evidence type="ECO:0000256" key="3">
    <source>
        <dbReference type="ARBA" id="ARBA00023015"/>
    </source>
</evidence>
<dbReference type="PANTHER" id="PTHR31421:SF6">
    <property type="entry name" value="PROTEIN BASIC PENTACYSTEINE7"/>
    <property type="match status" value="1"/>
</dbReference>
<sequence>MMSEKLRAQLKDAWRGENKKRIVLKIGESPRRIREREWPEWSASVAVRVLPSVTLVDFSCLRLPKDHFVLGFNSVSRKLLREGAILPLKKAIEMDPYLSRNHMQPATSTSKDTGLPTSNPHWFHSYFPVPRTTGIDLSQPPRAEPAELAMLPQQVRLFPPPTREYINDVEQKSSTMLSPSKALKPKPQSKKRSAPKTAKKTLSIPETKREKKNPDINVVDISSFDVSGVPPPVCSCTGVPKVCYKWGMGGWQSSCCTISISTFPLPMSTTRPGTRLAGRKMSNGAYVKLLMRLAGEGYDLTFPVDLRNHWARHGTNKFVTIK</sequence>
<dbReference type="InterPro" id="IPR010409">
    <property type="entry name" value="GAGA-bd_tscrpt_act"/>
</dbReference>
<accession>A0A8S9P8D0</accession>
<keyword evidence="5 7" id="KW-0804">Transcription</keyword>
<dbReference type="GO" id="GO:0005634">
    <property type="term" value="C:nucleus"/>
    <property type="evidence" value="ECO:0007669"/>
    <property type="project" value="UniProtKB-SubCell"/>
</dbReference>
<comment type="caution">
    <text evidence="9">The sequence shown here is derived from an EMBL/GenBank/DDBJ whole genome shotgun (WGS) entry which is preliminary data.</text>
</comment>
<keyword evidence="4 7" id="KW-0238">DNA-binding</keyword>